<keyword evidence="3 7" id="KW-0808">Transferase</keyword>
<dbReference type="RefSeq" id="WP_019225669.1">
    <property type="nucleotide sequence ID" value="NZ_CP046996.1"/>
</dbReference>
<keyword evidence="2 7" id="KW-0489">Methyltransferase</keyword>
<dbReference type="PROSITE" id="PS00092">
    <property type="entry name" value="N6_MTASE"/>
    <property type="match status" value="1"/>
</dbReference>
<keyword evidence="5" id="KW-0680">Restriction system</keyword>
<dbReference type="InterPro" id="IPR002941">
    <property type="entry name" value="DNA_methylase_N4/N6"/>
</dbReference>
<gene>
    <name evidence="7" type="ORF">GQ588_03690</name>
</gene>
<dbReference type="REBASE" id="364994">
    <property type="entry name" value="M.Dre12DCAORF3690P"/>
</dbReference>
<dbReference type="InterPro" id="IPR002295">
    <property type="entry name" value="N4/N6-MTase_EcoPI_Mod-like"/>
</dbReference>
<evidence type="ECO:0000256" key="4">
    <source>
        <dbReference type="ARBA" id="ARBA00022691"/>
    </source>
</evidence>
<dbReference type="Pfam" id="PF01555">
    <property type="entry name" value="N6_N4_Mtase"/>
    <property type="match status" value="1"/>
</dbReference>
<sequence length="531" mass="61068">MPTLEWIGKDKVINHHLEVPYRVLEHQYTYIGNRQTEEEITDGNKIIRGDNLEALKALLPQYEGKIKCIYIDPPYNTGNEGWVYNDNVNDPKIKKWLGEVVGREGEDLSRHDKWLCMMYPRLKLLQRLLADAGAIFISIDDAELANLRLICDEIFGANNFIDTVIWEKRYSPQNAVQWFSESHDFIIVYAKNKEQWHPNLLNRTDEMNARYRNLDNDPRGIWKPTDSTAQAGHGTDSQFYVLTAPNGKEHNLPNGRCWVYTKEVMNRMIAENRVWFGNSGNNMPAIKRFLSDVKKGMSCKTIWPYQEVGHNQEAKKEIKAIFPESIPFDTPKPTRLMERILHISTDPNSIILDSFAGSGTTAHAVLNMNKADGGNRKFILVEMLDYVENITAERMRRVIDGYGEGKAAEEGTGGSFGFYELGEPLLNTDQTLNERIPAEKIRQYVFFMETKQPMGAPSENEPYLLGCHINTAYYFYYDKDRITTLNYEFLSSVQTQAEGYVIYADLCALCDGELKQYGITFKKIPRDISRL</sequence>
<dbReference type="SUPFAM" id="SSF53335">
    <property type="entry name" value="S-adenosyl-L-methionine-dependent methyltransferases"/>
    <property type="match status" value="1"/>
</dbReference>
<evidence type="ECO:0000256" key="5">
    <source>
        <dbReference type="ARBA" id="ARBA00022747"/>
    </source>
</evidence>
<dbReference type="GO" id="GO:0009307">
    <property type="term" value="P:DNA restriction-modification system"/>
    <property type="evidence" value="ECO:0007669"/>
    <property type="project" value="UniProtKB-KW"/>
</dbReference>
<dbReference type="Proteomes" id="UP000430508">
    <property type="component" value="Chromosome"/>
</dbReference>
<proteinExistence type="inferred from homology"/>
<comment type="similarity">
    <text evidence="1">Belongs to the N(4)/N(6)-methyltransferase family.</text>
</comment>
<accession>A0A857DG63</accession>
<protein>
    <submittedName>
        <fullName evidence="7">Site-specific DNA-methyltransferase</fullName>
    </submittedName>
</protein>
<evidence type="ECO:0000256" key="3">
    <source>
        <dbReference type="ARBA" id="ARBA00022679"/>
    </source>
</evidence>
<dbReference type="PRINTS" id="PR00506">
    <property type="entry name" value="D21N6MTFRASE"/>
</dbReference>
<evidence type="ECO:0000313" key="8">
    <source>
        <dbReference type="Proteomes" id="UP000430508"/>
    </source>
</evidence>
<dbReference type="GO" id="GO:0003677">
    <property type="term" value="F:DNA binding"/>
    <property type="evidence" value="ECO:0007669"/>
    <property type="project" value="InterPro"/>
</dbReference>
<evidence type="ECO:0000256" key="1">
    <source>
        <dbReference type="ARBA" id="ARBA00006594"/>
    </source>
</evidence>
<dbReference type="PIRSF" id="PIRSF015855">
    <property type="entry name" value="TypeIII_Mtase_mKpnI"/>
    <property type="match status" value="1"/>
</dbReference>
<feature type="domain" description="DNA methylase N-4/N-6" evidence="6">
    <location>
        <begin position="66"/>
        <end position="387"/>
    </location>
</feature>
<dbReference type="GO" id="GO:0032259">
    <property type="term" value="P:methylation"/>
    <property type="evidence" value="ECO:0007669"/>
    <property type="project" value="UniProtKB-KW"/>
</dbReference>
<organism evidence="7 8">
    <name type="scientific">Dehalobacter restrictus</name>
    <dbReference type="NCBI Taxonomy" id="55583"/>
    <lineage>
        <taxon>Bacteria</taxon>
        <taxon>Bacillati</taxon>
        <taxon>Bacillota</taxon>
        <taxon>Clostridia</taxon>
        <taxon>Eubacteriales</taxon>
        <taxon>Desulfitobacteriaceae</taxon>
        <taxon>Dehalobacter</taxon>
    </lineage>
</organism>
<dbReference type="EMBL" id="CP046996">
    <property type="protein sequence ID" value="QGZ99812.1"/>
    <property type="molecule type" value="Genomic_DNA"/>
</dbReference>
<name>A0A857DG63_9FIRM</name>
<dbReference type="InterPro" id="IPR002052">
    <property type="entry name" value="DNA_methylase_N6_adenine_CS"/>
</dbReference>
<dbReference type="GO" id="GO:0008170">
    <property type="term" value="F:N-methyltransferase activity"/>
    <property type="evidence" value="ECO:0007669"/>
    <property type="project" value="InterPro"/>
</dbReference>
<evidence type="ECO:0000259" key="6">
    <source>
        <dbReference type="Pfam" id="PF01555"/>
    </source>
</evidence>
<evidence type="ECO:0000256" key="2">
    <source>
        <dbReference type="ARBA" id="ARBA00022603"/>
    </source>
</evidence>
<dbReference type="Gene3D" id="3.40.50.150">
    <property type="entry name" value="Vaccinia Virus protein VP39"/>
    <property type="match status" value="1"/>
</dbReference>
<keyword evidence="4" id="KW-0949">S-adenosyl-L-methionine</keyword>
<dbReference type="InterPro" id="IPR029063">
    <property type="entry name" value="SAM-dependent_MTases_sf"/>
</dbReference>
<dbReference type="AlphaFoldDB" id="A0A857DG63"/>
<evidence type="ECO:0000313" key="7">
    <source>
        <dbReference type="EMBL" id="QGZ99812.1"/>
    </source>
</evidence>
<reference evidence="7 8" key="1">
    <citation type="submission" date="2019-12" db="EMBL/GenBank/DDBJ databases">
        <title>Sequence classification of anaerobic respiratory reductive dehalogenases: First we see many, then we see few.</title>
        <authorList>
            <person name="Molenda O."/>
            <person name="Puentes Jacome L.A."/>
            <person name="Cao X."/>
            <person name="Nesbo C.L."/>
            <person name="Tang S."/>
            <person name="Morson N."/>
            <person name="Patron J."/>
            <person name="Lomheim L."/>
            <person name="Wishart D.S."/>
            <person name="Edwards E.A."/>
        </authorList>
    </citation>
    <scope>NUCLEOTIDE SEQUENCE [LARGE SCALE GENOMIC DNA]</scope>
    <source>
        <strain evidence="7 8">12DCA</strain>
    </source>
</reference>